<protein>
    <submittedName>
        <fullName evidence="1">Uncharacterized protein</fullName>
    </submittedName>
</protein>
<gene>
    <name evidence="1" type="ORF">GCM10010995_28920</name>
</gene>
<organism evidence="1 2">
    <name type="scientific">Cysteiniphilum litorale</name>
    <dbReference type="NCBI Taxonomy" id="2056700"/>
    <lineage>
        <taxon>Bacteria</taxon>
        <taxon>Pseudomonadati</taxon>
        <taxon>Pseudomonadota</taxon>
        <taxon>Gammaproteobacteria</taxon>
        <taxon>Thiotrichales</taxon>
        <taxon>Fastidiosibacteraceae</taxon>
        <taxon>Cysteiniphilum</taxon>
    </lineage>
</organism>
<reference evidence="1" key="2">
    <citation type="submission" date="2020-09" db="EMBL/GenBank/DDBJ databases">
        <authorList>
            <person name="Sun Q."/>
            <person name="Zhou Y."/>
        </authorList>
    </citation>
    <scope>NUCLEOTIDE SEQUENCE</scope>
    <source>
        <strain evidence="1">CGMCC 1.15758</strain>
    </source>
</reference>
<proteinExistence type="predicted"/>
<sequence length="131" mass="15182">MPKMIPKEIRIDEKKLMNIRELMVEYEEINESAFIRDLIDIGYAVKKAQLNASDDEEVENWQAVYQDAAKKMIECHHLIRQAFAFTYNAKLSRHEGYGVELNENKRESDEYIANLLSGNVDSEKLKGSKGK</sequence>
<evidence type="ECO:0000313" key="2">
    <source>
        <dbReference type="Proteomes" id="UP000636949"/>
    </source>
</evidence>
<comment type="caution">
    <text evidence="1">The sequence shown here is derived from an EMBL/GenBank/DDBJ whole genome shotgun (WGS) entry which is preliminary data.</text>
</comment>
<evidence type="ECO:0000313" key="1">
    <source>
        <dbReference type="EMBL" id="GGG09548.1"/>
    </source>
</evidence>
<dbReference type="OrthoDB" id="5626980at2"/>
<reference evidence="1" key="1">
    <citation type="journal article" date="2014" name="Int. J. Syst. Evol. Microbiol.">
        <title>Complete genome sequence of Corynebacterium casei LMG S-19264T (=DSM 44701T), isolated from a smear-ripened cheese.</title>
        <authorList>
            <consortium name="US DOE Joint Genome Institute (JGI-PGF)"/>
            <person name="Walter F."/>
            <person name="Albersmeier A."/>
            <person name="Kalinowski J."/>
            <person name="Ruckert C."/>
        </authorList>
    </citation>
    <scope>NUCLEOTIDE SEQUENCE</scope>
    <source>
        <strain evidence="1">CGMCC 1.15758</strain>
    </source>
</reference>
<dbReference type="Proteomes" id="UP000636949">
    <property type="component" value="Unassembled WGS sequence"/>
</dbReference>
<name>A0A8J3EAE7_9GAMM</name>
<accession>A0A8J3EAE7</accession>
<dbReference type="EMBL" id="BMJS01000155">
    <property type="protein sequence ID" value="GGG09548.1"/>
    <property type="molecule type" value="Genomic_DNA"/>
</dbReference>
<dbReference type="AlphaFoldDB" id="A0A8J3EAE7"/>
<keyword evidence="2" id="KW-1185">Reference proteome</keyword>